<evidence type="ECO:0000313" key="2">
    <source>
        <dbReference type="Proteomes" id="UP000619761"/>
    </source>
</evidence>
<protein>
    <submittedName>
        <fullName evidence="1">Uncharacterized protein</fullName>
    </submittedName>
</protein>
<name>A0ABQ3BAX4_9GAMM</name>
<accession>A0ABQ3BAX4</accession>
<organism evidence="1 2">
    <name type="scientific">Cellvibrio zantedeschiae</name>
    <dbReference type="NCBI Taxonomy" id="1237077"/>
    <lineage>
        <taxon>Bacteria</taxon>
        <taxon>Pseudomonadati</taxon>
        <taxon>Pseudomonadota</taxon>
        <taxon>Gammaproteobacteria</taxon>
        <taxon>Cellvibrionales</taxon>
        <taxon>Cellvibrionaceae</taxon>
        <taxon>Cellvibrio</taxon>
    </lineage>
</organism>
<dbReference type="EMBL" id="BMYZ01000003">
    <property type="protein sequence ID" value="GGY81818.1"/>
    <property type="molecule type" value="Genomic_DNA"/>
</dbReference>
<gene>
    <name evidence="1" type="ORF">GCM10011613_28150</name>
</gene>
<proteinExistence type="predicted"/>
<dbReference type="Proteomes" id="UP000619761">
    <property type="component" value="Unassembled WGS sequence"/>
</dbReference>
<reference evidence="2" key="1">
    <citation type="journal article" date="2019" name="Int. J. Syst. Evol. Microbiol.">
        <title>The Global Catalogue of Microorganisms (GCM) 10K type strain sequencing project: providing services to taxonomists for standard genome sequencing and annotation.</title>
        <authorList>
            <consortium name="The Broad Institute Genomics Platform"/>
            <consortium name="The Broad Institute Genome Sequencing Center for Infectious Disease"/>
            <person name="Wu L."/>
            <person name="Ma J."/>
        </authorList>
    </citation>
    <scope>NUCLEOTIDE SEQUENCE [LARGE SCALE GENOMIC DNA]</scope>
    <source>
        <strain evidence="2">KCTC 32239</strain>
    </source>
</reference>
<sequence length="210" mass="23057">MLSAQAAVLATSQLVTPLIPGSQKSLSIDLLSIDPKQPVWVIYQMVGVSADAKPEGEMVLDSSFEMIPLSMGDSVVVFKPKNMEIVKATKGLGDQLTANVGERKPEELKAMFGADMYAAYEAISRNEGTYLTGTIVKEYQTDGKRDVRLMTSFNRVKGIQPVMLNVIVGQGEIPARYKQFGKKSLSPEKIITALISFAIAGVWLMRRRKQ</sequence>
<evidence type="ECO:0000313" key="1">
    <source>
        <dbReference type="EMBL" id="GGY81818.1"/>
    </source>
</evidence>
<keyword evidence="2" id="KW-1185">Reference proteome</keyword>
<comment type="caution">
    <text evidence="1">The sequence shown here is derived from an EMBL/GenBank/DDBJ whole genome shotgun (WGS) entry which is preliminary data.</text>
</comment>